<feature type="domain" description="YgjP-like metallopeptidase" evidence="2">
    <location>
        <begin position="49"/>
        <end position="253"/>
    </location>
</feature>
<reference evidence="3 4" key="1">
    <citation type="submission" date="2019-12" db="EMBL/GenBank/DDBJ databases">
        <title>Deinococcus sp. HMF7620 Genome sequencing and assembly.</title>
        <authorList>
            <person name="Kang H."/>
            <person name="Kim H."/>
            <person name="Joh K."/>
        </authorList>
    </citation>
    <scope>NUCLEOTIDE SEQUENCE [LARGE SCALE GENOMIC DNA]</scope>
    <source>
        <strain evidence="3 4">HMF7620</strain>
    </source>
</reference>
<keyword evidence="4" id="KW-1185">Reference proteome</keyword>
<proteinExistence type="predicted"/>
<dbReference type="Proteomes" id="UP000483286">
    <property type="component" value="Unassembled WGS sequence"/>
</dbReference>
<evidence type="ECO:0000256" key="1">
    <source>
        <dbReference type="SAM" id="MobiDB-lite"/>
    </source>
</evidence>
<gene>
    <name evidence="3" type="ORF">GO986_00820</name>
</gene>
<evidence type="ECO:0000313" key="4">
    <source>
        <dbReference type="Proteomes" id="UP000483286"/>
    </source>
</evidence>
<protein>
    <submittedName>
        <fullName evidence="3">DUF45 domain-containing protein</fullName>
    </submittedName>
</protein>
<dbReference type="Gene3D" id="3.30.2010.10">
    <property type="entry name" value="Metalloproteases ('zincins'), catalytic domain"/>
    <property type="match status" value="1"/>
</dbReference>
<dbReference type="InterPro" id="IPR002725">
    <property type="entry name" value="YgjP-like_metallopeptidase"/>
</dbReference>
<dbReference type="CDD" id="cd07344">
    <property type="entry name" value="M48_yhfN_like"/>
    <property type="match status" value="1"/>
</dbReference>
<dbReference type="EMBL" id="WQLB01000001">
    <property type="protein sequence ID" value="MVN85313.1"/>
    <property type="molecule type" value="Genomic_DNA"/>
</dbReference>
<dbReference type="AlphaFoldDB" id="A0A7C9HPN8"/>
<feature type="region of interest" description="Disordered" evidence="1">
    <location>
        <begin position="1"/>
        <end position="21"/>
    </location>
</feature>
<evidence type="ECO:0000313" key="3">
    <source>
        <dbReference type="EMBL" id="MVN85313.1"/>
    </source>
</evidence>
<name>A0A7C9HPN8_9DEIO</name>
<sequence>MRSGGRRVDGAGAAAPSALGDPRLTPVPAEWTLTLHDLTFTVRESARRRTVSLGLERDGALLILAPSGTDAGMLRQLVLSRQDWLYSKLADKTRLHRPRREREYVTGEGFFYAGRSYRLLLTEGAPEEEGLTLKGGRFRLHRAEASRGRELFIRWYSGHLSTWAEEQLFRLHSRLRVQPSSVRVTDLGQRWGSCGTGQAVALHWRVALLPRRMAEYVLVHELVHLEHHHHKASFWERLEVLLPDYAERKSWLAFHGAEYDL</sequence>
<organism evidence="3 4">
    <name type="scientific">Deinococcus arboris</name>
    <dbReference type="NCBI Taxonomy" id="2682977"/>
    <lineage>
        <taxon>Bacteria</taxon>
        <taxon>Thermotogati</taxon>
        <taxon>Deinococcota</taxon>
        <taxon>Deinococci</taxon>
        <taxon>Deinococcales</taxon>
        <taxon>Deinococcaceae</taxon>
        <taxon>Deinococcus</taxon>
    </lineage>
</organism>
<dbReference type="Pfam" id="PF01863">
    <property type="entry name" value="YgjP-like"/>
    <property type="match status" value="1"/>
</dbReference>
<evidence type="ECO:0000259" key="2">
    <source>
        <dbReference type="Pfam" id="PF01863"/>
    </source>
</evidence>
<dbReference type="PANTHER" id="PTHR30399">
    <property type="entry name" value="UNCHARACTERIZED PROTEIN YGJP"/>
    <property type="match status" value="1"/>
</dbReference>
<dbReference type="PANTHER" id="PTHR30399:SF1">
    <property type="entry name" value="UTP PYROPHOSPHATASE"/>
    <property type="match status" value="1"/>
</dbReference>
<accession>A0A7C9HPN8</accession>
<dbReference type="InterPro" id="IPR053136">
    <property type="entry name" value="UTP_pyrophosphatase-like"/>
</dbReference>
<dbReference type="RefSeq" id="WP_157457330.1">
    <property type="nucleotide sequence ID" value="NZ_WQLB01000001.1"/>
</dbReference>
<comment type="caution">
    <text evidence="3">The sequence shown here is derived from an EMBL/GenBank/DDBJ whole genome shotgun (WGS) entry which is preliminary data.</text>
</comment>